<dbReference type="PRINTS" id="PR00038">
    <property type="entry name" value="HTHLUXR"/>
</dbReference>
<gene>
    <name evidence="3" type="ORF">GMA22_17025</name>
</gene>
<dbReference type="EMBL" id="WNKC01000003">
    <property type="protein sequence ID" value="MVF04951.1"/>
    <property type="molecule type" value="Genomic_DNA"/>
</dbReference>
<comment type="caution">
    <text evidence="3">The sequence shown here is derived from an EMBL/GenBank/DDBJ whole genome shotgun (WGS) entry which is preliminary data.</text>
</comment>
<dbReference type="PROSITE" id="PS50043">
    <property type="entry name" value="HTH_LUXR_2"/>
    <property type="match status" value="1"/>
</dbReference>
<feature type="domain" description="HTH luxR-type" evidence="2">
    <location>
        <begin position="127"/>
        <end position="192"/>
    </location>
</feature>
<dbReference type="SUPFAM" id="SSF46894">
    <property type="entry name" value="C-terminal effector domain of the bipartite response regulators"/>
    <property type="match status" value="1"/>
</dbReference>
<sequence length="211" mass="24983">MKSRVRILIDEPNQYFAHGFMLGLTEHFLEQRIRVQFTRALCDKTYADIVFLSAEQSNIRLRYLTRRHGTPAHQRIFLFKEKPDVADKSIYKTLDGIFYRYQSLRWASQLIIQTMYKSPSASICTPHPIELPHFTEREEEILHYLATGLRACDISRILAINQKTVSAHKRSAMVKLELNRASDLNYWLLSENFAKRKRHSRQWLTSKRKQI</sequence>
<reference evidence="3 4" key="1">
    <citation type="submission" date="2019-11" db="EMBL/GenBank/DDBJ databases">
        <title>Whole genome sequence of a plant growth promoting strain Serratia marcescens BTL07 isolated from the rhizoplane of Chili (Capsicum annuum).</title>
        <authorList>
            <person name="Dutta S."/>
            <person name="Khatun A."/>
            <person name="Gupta D.R."/>
            <person name="Surovy M.Z."/>
            <person name="Rahman M.M."/>
            <person name="Mahmud N.U."/>
            <person name="Emes R."/>
            <person name="Warry A."/>
            <person name="West H."/>
            <person name="Clarke M.L."/>
            <person name="Islam M.T."/>
        </authorList>
    </citation>
    <scope>NUCLEOTIDE SEQUENCE [LARGE SCALE GENOMIC DNA]</scope>
    <source>
        <strain evidence="3 4">BTL07</strain>
    </source>
</reference>
<evidence type="ECO:0000256" key="1">
    <source>
        <dbReference type="ARBA" id="ARBA00023125"/>
    </source>
</evidence>
<dbReference type="SMART" id="SM00421">
    <property type="entry name" value="HTH_LUXR"/>
    <property type="match status" value="1"/>
</dbReference>
<dbReference type="InterPro" id="IPR016032">
    <property type="entry name" value="Sig_transdc_resp-reg_C-effctor"/>
</dbReference>
<evidence type="ECO:0000259" key="2">
    <source>
        <dbReference type="PROSITE" id="PS50043"/>
    </source>
</evidence>
<dbReference type="GO" id="GO:0003677">
    <property type="term" value="F:DNA binding"/>
    <property type="evidence" value="ECO:0007669"/>
    <property type="project" value="UniProtKB-KW"/>
</dbReference>
<keyword evidence="1" id="KW-0238">DNA-binding</keyword>
<evidence type="ECO:0000313" key="4">
    <source>
        <dbReference type="Proteomes" id="UP000443014"/>
    </source>
</evidence>
<dbReference type="Pfam" id="PF00196">
    <property type="entry name" value="GerE"/>
    <property type="match status" value="1"/>
</dbReference>
<accession>A0ABD6HVJ1</accession>
<dbReference type="CDD" id="cd06170">
    <property type="entry name" value="LuxR_C_like"/>
    <property type="match status" value="1"/>
</dbReference>
<dbReference type="Proteomes" id="UP000443014">
    <property type="component" value="Unassembled WGS sequence"/>
</dbReference>
<dbReference type="AlphaFoldDB" id="A0ABD6HVJ1"/>
<proteinExistence type="predicted"/>
<dbReference type="PROSITE" id="PS00622">
    <property type="entry name" value="HTH_LUXR_1"/>
    <property type="match status" value="1"/>
</dbReference>
<name>A0ABD6HVJ1_SERMA</name>
<dbReference type="InterPro" id="IPR036388">
    <property type="entry name" value="WH-like_DNA-bd_sf"/>
</dbReference>
<dbReference type="InterPro" id="IPR000792">
    <property type="entry name" value="Tscrpt_reg_LuxR_C"/>
</dbReference>
<organism evidence="3 4">
    <name type="scientific">Serratia marcescens</name>
    <dbReference type="NCBI Taxonomy" id="615"/>
    <lineage>
        <taxon>Bacteria</taxon>
        <taxon>Pseudomonadati</taxon>
        <taxon>Pseudomonadota</taxon>
        <taxon>Gammaproteobacteria</taxon>
        <taxon>Enterobacterales</taxon>
        <taxon>Yersiniaceae</taxon>
        <taxon>Serratia</taxon>
    </lineage>
</organism>
<protein>
    <recommendedName>
        <fullName evidence="2">HTH luxR-type domain-containing protein</fullName>
    </recommendedName>
</protein>
<dbReference type="RefSeq" id="WP_156866130.1">
    <property type="nucleotide sequence ID" value="NZ_JAOEGE010000001.1"/>
</dbReference>
<dbReference type="Gene3D" id="1.10.10.10">
    <property type="entry name" value="Winged helix-like DNA-binding domain superfamily/Winged helix DNA-binding domain"/>
    <property type="match status" value="1"/>
</dbReference>
<evidence type="ECO:0000313" key="3">
    <source>
        <dbReference type="EMBL" id="MVF04951.1"/>
    </source>
</evidence>